<dbReference type="InterPro" id="IPR036553">
    <property type="entry name" value="RPTC_insert"/>
</dbReference>
<dbReference type="InterPro" id="IPR017770">
    <property type="entry name" value="RNA3'_term_phos_cyc_type_1"/>
</dbReference>
<evidence type="ECO:0000256" key="3">
    <source>
        <dbReference type="ARBA" id="ARBA00022598"/>
    </source>
</evidence>
<dbReference type="VEuPathDB" id="FungiDB:RhiirFUN_018098"/>
<dbReference type="InterPro" id="IPR013792">
    <property type="entry name" value="RNA3'P_cycl/enolpyr_Trfase_a/b"/>
</dbReference>
<evidence type="ECO:0000313" key="11">
    <source>
        <dbReference type="Proteomes" id="UP000018888"/>
    </source>
</evidence>
<dbReference type="InterPro" id="IPR037136">
    <property type="entry name" value="RNA3'_phos_cyclase_dom_sf"/>
</dbReference>
<dbReference type="InterPro" id="IPR023797">
    <property type="entry name" value="RNA3'_phos_cyclase_dom"/>
</dbReference>
<feature type="domain" description="RNA 3'-terminal phosphate cyclase" evidence="8">
    <location>
        <begin position="36"/>
        <end position="377"/>
    </location>
</feature>
<dbReference type="Gene3D" id="3.30.360.20">
    <property type="entry name" value="RNA 3'-terminal phosphate cyclase, insert domain"/>
    <property type="match status" value="1"/>
</dbReference>
<feature type="active site" description="Tele-AMP-histidine intermediate" evidence="6">
    <location>
        <position position="359"/>
    </location>
</feature>
<evidence type="ECO:0000259" key="9">
    <source>
        <dbReference type="Pfam" id="PF05189"/>
    </source>
</evidence>
<dbReference type="Pfam" id="PF01137">
    <property type="entry name" value="RTC"/>
    <property type="match status" value="1"/>
</dbReference>
<dbReference type="GO" id="GO:0003963">
    <property type="term" value="F:RNA-3'-phosphate cyclase activity"/>
    <property type="evidence" value="ECO:0007669"/>
    <property type="project" value="UniProtKB-EC"/>
</dbReference>
<feature type="binding site" evidence="7">
    <location>
        <position position="132"/>
    </location>
    <ligand>
        <name>ATP</name>
        <dbReference type="ChEBI" id="CHEBI:30616"/>
    </ligand>
</feature>
<gene>
    <name evidence="10" type="ORF">GLOIN_2v1782696</name>
</gene>
<feature type="domain" description="RNA 3'-terminal phosphate cyclase insert" evidence="9">
    <location>
        <begin position="226"/>
        <end position="325"/>
    </location>
</feature>
<protein>
    <recommendedName>
        <fullName evidence="2">RNA 3'-terminal-phosphate cyclase (ATP)</fullName>
        <ecNumber evidence="2">6.5.1.4</ecNumber>
    </recommendedName>
</protein>
<dbReference type="GO" id="GO:0006396">
    <property type="term" value="P:RNA processing"/>
    <property type="evidence" value="ECO:0007669"/>
    <property type="project" value="InterPro"/>
</dbReference>
<dbReference type="Gene3D" id="3.65.10.20">
    <property type="entry name" value="RNA 3'-terminal phosphate cyclase domain"/>
    <property type="match status" value="1"/>
</dbReference>
<sequence>MSSDKDVKTKVLSLLEDSRPDKDVKTEVLTLDAGLLEGGGQVIRNCIGLSYIISCLLNKPVKLLNARAKRKDPGLKPQHASGLKLMQDLYQAELQGGNIGSQEIYFKPNGVNTSDTFIADTQTAGSITLLIQISLPALLFSAPPPKKKLFLPPRSKKVILKGGTTVIASPPIDFLIEVFKPIVEREFGLHFNINVVGRGYYPQGKGEVVLRVDPIVERTLKPLNLVDRGEITKVRGRVTIANKSKQIGKRMATAASEVLTEAALPELENIQFDIEINSEKINAGKGLIRLWAETSTGCIISGNDIKETPEEVGKNAAEKFIRNIKHGGCVDEHLQDQLIIFMALAESRSKLVSGPITLHTRTAIHFIETMSGAKFHIKKLDSSESLVNIQDNSLDWDEGMYLIECEGIGLMVSE</sequence>
<evidence type="ECO:0000256" key="4">
    <source>
        <dbReference type="ARBA" id="ARBA00022741"/>
    </source>
</evidence>
<comment type="catalytic activity">
    <reaction evidence="5">
        <text>a 3'-end 3'-phospho-ribonucleotide-RNA + ATP = a 3'-end 2',3'-cyclophospho-ribonucleotide-RNA + AMP + diphosphate</text>
        <dbReference type="Rhea" id="RHEA:23976"/>
        <dbReference type="Rhea" id="RHEA-COMP:10463"/>
        <dbReference type="Rhea" id="RHEA-COMP:10464"/>
        <dbReference type="ChEBI" id="CHEBI:30616"/>
        <dbReference type="ChEBI" id="CHEBI:33019"/>
        <dbReference type="ChEBI" id="CHEBI:83062"/>
        <dbReference type="ChEBI" id="CHEBI:83064"/>
        <dbReference type="ChEBI" id="CHEBI:456215"/>
        <dbReference type="EC" id="6.5.1.4"/>
    </reaction>
</comment>
<keyword evidence="4 7" id="KW-0547">Nucleotide-binding</keyword>
<comment type="similarity">
    <text evidence="1">Belongs to the RNA 3'-terminal cyclase family. Type 1 subfamily.</text>
</comment>
<dbReference type="Proteomes" id="UP000018888">
    <property type="component" value="Unassembled WGS sequence"/>
</dbReference>
<reference evidence="10 11" key="2">
    <citation type="journal article" date="2018" name="New Phytol.">
        <title>High intraspecific genome diversity in the model arbuscular mycorrhizal symbiont Rhizophagus irregularis.</title>
        <authorList>
            <person name="Chen E.C.H."/>
            <person name="Morin E."/>
            <person name="Beaudet D."/>
            <person name="Noel J."/>
            <person name="Yildirir G."/>
            <person name="Ndikumana S."/>
            <person name="Charron P."/>
            <person name="St-Onge C."/>
            <person name="Giorgi J."/>
            <person name="Kruger M."/>
            <person name="Marton T."/>
            <person name="Ropars J."/>
            <person name="Grigoriev I.V."/>
            <person name="Hainaut M."/>
            <person name="Henrissat B."/>
            <person name="Roux C."/>
            <person name="Martin F."/>
            <person name="Corradi N."/>
        </authorList>
    </citation>
    <scope>NUCLEOTIDE SEQUENCE [LARGE SCALE GENOMIC DNA]</scope>
    <source>
        <strain evidence="10 11">DAOM 197198</strain>
    </source>
</reference>
<evidence type="ECO:0000256" key="2">
    <source>
        <dbReference type="ARBA" id="ARBA00012725"/>
    </source>
</evidence>
<proteinExistence type="inferred from homology"/>
<comment type="caution">
    <text evidence="10">The sequence shown here is derived from an EMBL/GenBank/DDBJ whole genome shotgun (WGS) entry which is preliminary data.</text>
</comment>
<dbReference type="InterPro" id="IPR000228">
    <property type="entry name" value="RNA3'_term_phos_cyc"/>
</dbReference>
<accession>A0A2P4PGS8</accession>
<reference evidence="10 11" key="1">
    <citation type="journal article" date="2013" name="Proc. Natl. Acad. Sci. U.S.A.">
        <title>Genome of an arbuscular mycorrhizal fungus provides insight into the oldest plant symbiosis.</title>
        <authorList>
            <person name="Tisserant E."/>
            <person name="Malbreil M."/>
            <person name="Kuo A."/>
            <person name="Kohler A."/>
            <person name="Symeonidi A."/>
            <person name="Balestrini R."/>
            <person name="Charron P."/>
            <person name="Duensing N."/>
            <person name="Frei Dit Frey N."/>
            <person name="Gianinazzi-Pearson V."/>
            <person name="Gilbert L.B."/>
            <person name="Handa Y."/>
            <person name="Herr J.R."/>
            <person name="Hijri M."/>
            <person name="Koul R."/>
            <person name="Kawaguchi M."/>
            <person name="Krajinski F."/>
            <person name="Lammers P.J."/>
            <person name="Masclaux F.G."/>
            <person name="Murat C."/>
            <person name="Morin E."/>
            <person name="Ndikumana S."/>
            <person name="Pagni M."/>
            <person name="Petitpierre D."/>
            <person name="Requena N."/>
            <person name="Rosikiewicz P."/>
            <person name="Riley R."/>
            <person name="Saito K."/>
            <person name="San Clemente H."/>
            <person name="Shapiro H."/>
            <person name="van Tuinen D."/>
            <person name="Becard G."/>
            <person name="Bonfante P."/>
            <person name="Paszkowski U."/>
            <person name="Shachar-Hill Y.Y."/>
            <person name="Tuskan G.A."/>
            <person name="Young P.W."/>
            <person name="Sanders I.R."/>
            <person name="Henrissat B."/>
            <person name="Rensing S.A."/>
            <person name="Grigoriev I.V."/>
            <person name="Corradi N."/>
            <person name="Roux C."/>
            <person name="Martin F."/>
        </authorList>
    </citation>
    <scope>NUCLEOTIDE SEQUENCE [LARGE SCALE GENOMIC DNA]</scope>
    <source>
        <strain evidence="10 11">DAOM 197198</strain>
    </source>
</reference>
<dbReference type="PIRSF" id="PIRSF005378">
    <property type="entry name" value="RNA3'_term_phos_cycl_euk"/>
    <property type="match status" value="1"/>
</dbReference>
<dbReference type="PANTHER" id="PTHR11096:SF0">
    <property type="entry name" value="RNA 3'-TERMINAL PHOSPHATE CYCLASE"/>
    <property type="match status" value="1"/>
</dbReference>
<evidence type="ECO:0000313" key="10">
    <source>
        <dbReference type="EMBL" id="POG64596.1"/>
    </source>
</evidence>
<dbReference type="NCBIfam" id="TIGR03399">
    <property type="entry name" value="RNA_3prim_cycl"/>
    <property type="match status" value="1"/>
</dbReference>
<evidence type="ECO:0000256" key="1">
    <source>
        <dbReference type="ARBA" id="ARBA00009206"/>
    </source>
</evidence>
<evidence type="ECO:0000256" key="5">
    <source>
        <dbReference type="ARBA" id="ARBA00024481"/>
    </source>
</evidence>
<dbReference type="AlphaFoldDB" id="A0A2P4PGS8"/>
<dbReference type="EMBL" id="AUPC02000236">
    <property type="protein sequence ID" value="POG64596.1"/>
    <property type="molecule type" value="Genomic_DNA"/>
</dbReference>
<dbReference type="GO" id="GO:0005524">
    <property type="term" value="F:ATP binding"/>
    <property type="evidence" value="ECO:0007669"/>
    <property type="project" value="UniProtKB-KW"/>
</dbReference>
<dbReference type="InterPro" id="IPR013791">
    <property type="entry name" value="RNA3'-term_phos_cycl_insert"/>
</dbReference>
<name>A0A2P4PGS8_RHIID</name>
<keyword evidence="11" id="KW-1185">Reference proteome</keyword>
<organism evidence="10 11">
    <name type="scientific">Rhizophagus irregularis (strain DAOM 181602 / DAOM 197198 / MUCL 43194)</name>
    <name type="common">Arbuscular mycorrhizal fungus</name>
    <name type="synonym">Glomus intraradices</name>
    <dbReference type="NCBI Taxonomy" id="747089"/>
    <lineage>
        <taxon>Eukaryota</taxon>
        <taxon>Fungi</taxon>
        <taxon>Fungi incertae sedis</taxon>
        <taxon>Mucoromycota</taxon>
        <taxon>Glomeromycotina</taxon>
        <taxon>Glomeromycetes</taxon>
        <taxon>Glomerales</taxon>
        <taxon>Glomeraceae</taxon>
        <taxon>Rhizophagus</taxon>
    </lineage>
</organism>
<evidence type="ECO:0000256" key="6">
    <source>
        <dbReference type="PIRSR" id="PIRSR005378-1"/>
    </source>
</evidence>
<feature type="binding site" evidence="7">
    <location>
        <begin position="333"/>
        <end position="337"/>
    </location>
    <ligand>
        <name>ATP</name>
        <dbReference type="ChEBI" id="CHEBI:30616"/>
    </ligand>
</feature>
<dbReference type="SUPFAM" id="SSF55205">
    <property type="entry name" value="EPT/RTPC-like"/>
    <property type="match status" value="2"/>
</dbReference>
<dbReference type="PANTHER" id="PTHR11096">
    <property type="entry name" value="RNA 3' TERMINAL PHOSPHATE CYCLASE"/>
    <property type="match status" value="1"/>
</dbReference>
<keyword evidence="3" id="KW-0436">Ligase</keyword>
<evidence type="ECO:0000256" key="7">
    <source>
        <dbReference type="PIRSR" id="PIRSR005378-2"/>
    </source>
</evidence>
<dbReference type="GO" id="GO:0005634">
    <property type="term" value="C:nucleus"/>
    <property type="evidence" value="ECO:0007669"/>
    <property type="project" value="TreeGrafter"/>
</dbReference>
<evidence type="ECO:0000259" key="8">
    <source>
        <dbReference type="Pfam" id="PF01137"/>
    </source>
</evidence>
<keyword evidence="7" id="KW-0067">ATP-binding</keyword>
<dbReference type="EC" id="6.5.1.4" evidence="2"/>
<dbReference type="Pfam" id="PF05189">
    <property type="entry name" value="RTC_insert"/>
    <property type="match status" value="1"/>
</dbReference>